<dbReference type="EMBL" id="CAOQHR010000009">
    <property type="protein sequence ID" value="CAI6339506.1"/>
    <property type="molecule type" value="Genomic_DNA"/>
</dbReference>
<dbReference type="Proteomes" id="UP001152607">
    <property type="component" value="Unassembled WGS sequence"/>
</dbReference>
<comment type="caution">
    <text evidence="1">The sequence shown here is derived from an EMBL/GenBank/DDBJ whole genome shotgun (WGS) entry which is preliminary data.</text>
</comment>
<protein>
    <submittedName>
        <fullName evidence="1">Uncharacterized protein</fullName>
    </submittedName>
</protein>
<evidence type="ECO:0000313" key="1">
    <source>
        <dbReference type="EMBL" id="CAI6339506.1"/>
    </source>
</evidence>
<accession>A0A9W4UR79</accession>
<dbReference type="AlphaFoldDB" id="A0A9W4UR79"/>
<name>A0A9W4UR79_9PLEO</name>
<gene>
    <name evidence="1" type="ORF">PDIGIT_LOCUS12666</name>
</gene>
<sequence>MSPSANCPRCNPSLIGEAKQQDQLFSAARDRLNKLTEHIKSLMKITEIECEKKNAIRRLMLFLYRNREALNGEDASLSVDEPTTSHLLFLLDTVFFNGEMPRFIFRWEDPLKYEEEVYNLTQSQDLLMVGATYYMGDWLQQRRQFWARQDLQSAPEYPELSSDNNTPQIYVDPSKFSQSPTGDGCKEHLLRGVHRISVILHEMIHVWLWHYAPYKEISANHGIGFVEIGCLLEEVGSELLDVVLGGELQVGYWGHVNEKLTPLEEDDDDDGSCDTCVEVARIMRIGGLQEEYKVYLGSS</sequence>
<evidence type="ECO:0000313" key="2">
    <source>
        <dbReference type="Proteomes" id="UP001152607"/>
    </source>
</evidence>
<keyword evidence="2" id="KW-1185">Reference proteome</keyword>
<proteinExistence type="predicted"/>
<organism evidence="1 2">
    <name type="scientific">Periconia digitata</name>
    <dbReference type="NCBI Taxonomy" id="1303443"/>
    <lineage>
        <taxon>Eukaryota</taxon>
        <taxon>Fungi</taxon>
        <taxon>Dikarya</taxon>
        <taxon>Ascomycota</taxon>
        <taxon>Pezizomycotina</taxon>
        <taxon>Dothideomycetes</taxon>
        <taxon>Pleosporomycetidae</taxon>
        <taxon>Pleosporales</taxon>
        <taxon>Massarineae</taxon>
        <taxon>Periconiaceae</taxon>
        <taxon>Periconia</taxon>
    </lineage>
</organism>
<reference evidence="1" key="1">
    <citation type="submission" date="2023-01" db="EMBL/GenBank/DDBJ databases">
        <authorList>
            <person name="Van Ghelder C."/>
            <person name="Rancurel C."/>
        </authorList>
    </citation>
    <scope>NUCLEOTIDE SEQUENCE</scope>
    <source>
        <strain evidence="1">CNCM I-4278</strain>
    </source>
</reference>